<evidence type="ECO:0000313" key="3">
    <source>
        <dbReference type="Proteomes" id="UP001516023"/>
    </source>
</evidence>
<feature type="region of interest" description="Disordered" evidence="1">
    <location>
        <begin position="68"/>
        <end position="98"/>
    </location>
</feature>
<evidence type="ECO:0000256" key="1">
    <source>
        <dbReference type="SAM" id="MobiDB-lite"/>
    </source>
</evidence>
<keyword evidence="3" id="KW-1185">Reference proteome</keyword>
<sequence length="713" mass="79620">MARSRRDILRSGIESGQSEIVQESAEELLFVGARGEAPGNYGTVQYERILRENSTGVGGCGWGRSDRSFSSKRSFPTKRSYPSKQPSTIVKTKRDTIDRDDPSIHKGFVANDRLVVSAHFVETHTTYINQQPSARKVLAGTPPRTTDVTYVKCQNCSSKVCNFCVSGLTQLLATSNKEFQQDDPSFLALKSMAEALNTIDDPQQSIPSCTKSTFVTPPRAPEFSKEDPSDTDFVLISNESANKKCRRFLNNRKDYDPSTVNFLSAYFQDDAPPASMKPANTSEIVGLLNKSCKKSRRPKYTMNNFQGALVFPPFGLLVKGDAANHHFSCDHMALAESSEDSTKAIMHGVISDTNAKTIQDYVDVEKKILRSFTSDKVRIVLKVTSPEDVKKTMNVIVDVFFIKQVKKCSEFQNWKGDTDFDTNFITDLQIFGQSDIAADCNVTIILGEFTLEDEAKAPKLILLRPSGMLCNVVFTKQQRDSFAANIYNHVRSLAGRRGFEIRRTCGSSGKVSHETDKDLLRFLCHHEAVLPRFAHGCVIIRAGDRYLFCYAKATPASEKKFVLWSYCPPKPGGAFDMPDSCISMFPPIAKMIYLKAFSVSVIVSLNNYFQECNKPSVATGPLKFELVSLESARKVFNNSHPEEAMYSFLCCFNSFNHYSMVAYPVGMHCDHFRHGKESLENKMLFCLKPNVGSAVGRGGCLVDSSYVYCLLDW</sequence>
<organism evidence="2 3">
    <name type="scientific">Cyclotella cryptica</name>
    <dbReference type="NCBI Taxonomy" id="29204"/>
    <lineage>
        <taxon>Eukaryota</taxon>
        <taxon>Sar</taxon>
        <taxon>Stramenopiles</taxon>
        <taxon>Ochrophyta</taxon>
        <taxon>Bacillariophyta</taxon>
        <taxon>Coscinodiscophyceae</taxon>
        <taxon>Thalassiosirophycidae</taxon>
        <taxon>Stephanodiscales</taxon>
        <taxon>Stephanodiscaceae</taxon>
        <taxon>Cyclotella</taxon>
    </lineage>
</organism>
<evidence type="ECO:0000313" key="2">
    <source>
        <dbReference type="EMBL" id="KAL3792430.1"/>
    </source>
</evidence>
<protein>
    <submittedName>
        <fullName evidence="2">Uncharacterized protein</fullName>
    </submittedName>
</protein>
<dbReference type="Proteomes" id="UP001516023">
    <property type="component" value="Unassembled WGS sequence"/>
</dbReference>
<gene>
    <name evidence="2" type="ORF">HJC23_001548</name>
</gene>
<comment type="caution">
    <text evidence="2">The sequence shown here is derived from an EMBL/GenBank/DDBJ whole genome shotgun (WGS) entry which is preliminary data.</text>
</comment>
<dbReference type="EMBL" id="JABMIG020000102">
    <property type="protein sequence ID" value="KAL3792430.1"/>
    <property type="molecule type" value="Genomic_DNA"/>
</dbReference>
<reference evidence="2 3" key="1">
    <citation type="journal article" date="2020" name="G3 (Bethesda)">
        <title>Improved Reference Genome for Cyclotella cryptica CCMP332, a Model for Cell Wall Morphogenesis, Salinity Adaptation, and Lipid Production in Diatoms (Bacillariophyta).</title>
        <authorList>
            <person name="Roberts W.R."/>
            <person name="Downey K.M."/>
            <person name="Ruck E.C."/>
            <person name="Traller J.C."/>
            <person name="Alverson A.J."/>
        </authorList>
    </citation>
    <scope>NUCLEOTIDE SEQUENCE [LARGE SCALE GENOMIC DNA]</scope>
    <source>
        <strain evidence="2 3">CCMP332</strain>
    </source>
</reference>
<name>A0ABD3PWE3_9STRA</name>
<proteinExistence type="predicted"/>
<feature type="compositionally biased region" description="Polar residues" evidence="1">
    <location>
        <begin position="80"/>
        <end position="90"/>
    </location>
</feature>
<dbReference type="AlphaFoldDB" id="A0ABD3PWE3"/>
<accession>A0ABD3PWE3</accession>